<gene>
    <name evidence="1" type="ORF">BDY19DRAFT_522969</name>
</gene>
<protein>
    <submittedName>
        <fullName evidence="1">Uncharacterized protein</fullName>
    </submittedName>
</protein>
<dbReference type="EMBL" id="MU274940">
    <property type="protein sequence ID" value="KAI0084641.1"/>
    <property type="molecule type" value="Genomic_DNA"/>
</dbReference>
<evidence type="ECO:0000313" key="2">
    <source>
        <dbReference type="Proteomes" id="UP001055072"/>
    </source>
</evidence>
<comment type="caution">
    <text evidence="1">The sequence shown here is derived from an EMBL/GenBank/DDBJ whole genome shotgun (WGS) entry which is preliminary data.</text>
</comment>
<evidence type="ECO:0000313" key="1">
    <source>
        <dbReference type="EMBL" id="KAI0084641.1"/>
    </source>
</evidence>
<accession>A0ACB8TRT3</accession>
<keyword evidence="2" id="KW-1185">Reference proteome</keyword>
<proteinExistence type="predicted"/>
<dbReference type="Proteomes" id="UP001055072">
    <property type="component" value="Unassembled WGS sequence"/>
</dbReference>
<organism evidence="1 2">
    <name type="scientific">Irpex rosettiformis</name>
    <dbReference type="NCBI Taxonomy" id="378272"/>
    <lineage>
        <taxon>Eukaryota</taxon>
        <taxon>Fungi</taxon>
        <taxon>Dikarya</taxon>
        <taxon>Basidiomycota</taxon>
        <taxon>Agaricomycotina</taxon>
        <taxon>Agaricomycetes</taxon>
        <taxon>Polyporales</taxon>
        <taxon>Irpicaceae</taxon>
        <taxon>Irpex</taxon>
    </lineage>
</organism>
<name>A0ACB8TRT3_9APHY</name>
<reference evidence="1" key="1">
    <citation type="journal article" date="2021" name="Environ. Microbiol.">
        <title>Gene family expansions and transcriptome signatures uncover fungal adaptations to wood decay.</title>
        <authorList>
            <person name="Hage H."/>
            <person name="Miyauchi S."/>
            <person name="Viragh M."/>
            <person name="Drula E."/>
            <person name="Min B."/>
            <person name="Chaduli D."/>
            <person name="Navarro D."/>
            <person name="Favel A."/>
            <person name="Norest M."/>
            <person name="Lesage-Meessen L."/>
            <person name="Balint B."/>
            <person name="Merenyi Z."/>
            <person name="de Eugenio L."/>
            <person name="Morin E."/>
            <person name="Martinez A.T."/>
            <person name="Baldrian P."/>
            <person name="Stursova M."/>
            <person name="Martinez M.J."/>
            <person name="Novotny C."/>
            <person name="Magnuson J.K."/>
            <person name="Spatafora J.W."/>
            <person name="Maurice S."/>
            <person name="Pangilinan J."/>
            <person name="Andreopoulos W."/>
            <person name="LaButti K."/>
            <person name="Hundley H."/>
            <person name="Na H."/>
            <person name="Kuo A."/>
            <person name="Barry K."/>
            <person name="Lipzen A."/>
            <person name="Henrissat B."/>
            <person name="Riley R."/>
            <person name="Ahrendt S."/>
            <person name="Nagy L.G."/>
            <person name="Grigoriev I.V."/>
            <person name="Martin F."/>
            <person name="Rosso M.N."/>
        </authorList>
    </citation>
    <scope>NUCLEOTIDE SEQUENCE</scope>
    <source>
        <strain evidence="1">CBS 384.51</strain>
    </source>
</reference>
<sequence>MTKLPGRNLAQLENQDHISDKAMDTIVSDVLAIIEELWRIPQPAELGGQVMVSASGHGLPHPVSFHRSLGGPYPSTIDCYKTMVMDMSSLPPGHFKPIIADRISWVHWDLTMRNVLIDNGRVSGIIDWEDAGWLPRHWLIHSLRSPRPGCQGAWARYWYFAHRFQPETEEAYTASCANGVLTYPLCS</sequence>